<evidence type="ECO:0000313" key="3">
    <source>
        <dbReference type="Proteomes" id="UP001637994"/>
    </source>
</evidence>
<sequence>MKLRNIILTLCALALLASCSKEEEVYEKRDVKVESVFDNIEGKEEEKPAEEVKEEKKKEEPKKEEAKKPAEKPEQNQAQTNNNQPNQQTRTTNVLANLREGPTSFEENFILSVPAESKVDFIEEIYQDGVAWSKVRFNGREGYIRSDLLR</sequence>
<name>A0ABW9ME65_9FIRM</name>
<feature type="compositionally biased region" description="Low complexity" evidence="1">
    <location>
        <begin position="75"/>
        <end position="93"/>
    </location>
</feature>
<dbReference type="RefSeq" id="WP_410035563.1">
    <property type="nucleotide sequence ID" value="NZ_JBGMEF010000018.1"/>
</dbReference>
<dbReference type="Gene3D" id="2.30.30.40">
    <property type="entry name" value="SH3 Domains"/>
    <property type="match status" value="1"/>
</dbReference>
<dbReference type="EMBL" id="JBGMEF010000018">
    <property type="protein sequence ID" value="MFO3667183.1"/>
    <property type="molecule type" value="Genomic_DNA"/>
</dbReference>
<protein>
    <submittedName>
        <fullName evidence="2">SH3 domain-containing protein</fullName>
    </submittedName>
</protein>
<evidence type="ECO:0000313" key="2">
    <source>
        <dbReference type="EMBL" id="MFO3667183.1"/>
    </source>
</evidence>
<keyword evidence="3" id="KW-1185">Reference proteome</keyword>
<proteinExistence type="predicted"/>
<feature type="compositionally biased region" description="Basic and acidic residues" evidence="1">
    <location>
        <begin position="37"/>
        <end position="74"/>
    </location>
</feature>
<dbReference type="Proteomes" id="UP001637994">
    <property type="component" value="Unassembled WGS sequence"/>
</dbReference>
<feature type="region of interest" description="Disordered" evidence="1">
    <location>
        <begin position="37"/>
        <end position="94"/>
    </location>
</feature>
<organism evidence="2 3">
    <name type="scientific">Anaerococcus kampingae</name>
    <dbReference type="NCBI Taxonomy" id="3115614"/>
    <lineage>
        <taxon>Bacteria</taxon>
        <taxon>Bacillati</taxon>
        <taxon>Bacillota</taxon>
        <taxon>Tissierellia</taxon>
        <taxon>Tissierellales</taxon>
        <taxon>Peptoniphilaceae</taxon>
        <taxon>Anaerococcus</taxon>
    </lineage>
</organism>
<evidence type="ECO:0000256" key="1">
    <source>
        <dbReference type="SAM" id="MobiDB-lite"/>
    </source>
</evidence>
<dbReference type="PROSITE" id="PS51257">
    <property type="entry name" value="PROKAR_LIPOPROTEIN"/>
    <property type="match status" value="1"/>
</dbReference>
<reference evidence="2 3" key="1">
    <citation type="journal article" date="2025" name="Anaerobe">
        <title>Description of Anaerococcus kampingiae sp. nov., Anaerococcus groningensis sp. nov., Anaerococcus martiniensis sp. nov., and Anaerococcus cruorum sp. nov., isolated from human clinical specimens.</title>
        <authorList>
            <person name="Boiten K.E."/>
            <person name="Meijer J."/>
            <person name="van Wezel E.M."/>
            <person name="Veloo A.C.M."/>
        </authorList>
    </citation>
    <scope>NUCLEOTIDE SEQUENCE [LARGE SCALE GENOMIC DNA]</scope>
    <source>
        <strain evidence="2 3">ENR0874</strain>
    </source>
</reference>
<accession>A0ABW9ME65</accession>
<gene>
    <name evidence="2" type="ORF">ACCQ42_05300</name>
</gene>
<comment type="caution">
    <text evidence="2">The sequence shown here is derived from an EMBL/GenBank/DDBJ whole genome shotgun (WGS) entry which is preliminary data.</text>
</comment>